<evidence type="ECO:0000313" key="8">
    <source>
        <dbReference type="EMBL" id="CAK9012033.1"/>
    </source>
</evidence>
<reference evidence="8 9" key="1">
    <citation type="submission" date="2024-02" db="EMBL/GenBank/DDBJ databases">
        <authorList>
            <person name="Chen Y."/>
            <person name="Shah S."/>
            <person name="Dougan E. K."/>
            <person name="Thang M."/>
            <person name="Chan C."/>
        </authorList>
    </citation>
    <scope>NUCLEOTIDE SEQUENCE [LARGE SCALE GENOMIC DNA]</scope>
</reference>
<name>A0ABP0JCT8_9DINO</name>
<keyword evidence="3 7" id="KW-0812">Transmembrane</keyword>
<dbReference type="SUPFAM" id="SSF52047">
    <property type="entry name" value="RNI-like"/>
    <property type="match status" value="1"/>
</dbReference>
<comment type="subcellular location">
    <subcellularLocation>
        <location evidence="1">Membrane</location>
        <topology evidence="1">Multi-pass membrane protein</topology>
    </subcellularLocation>
</comment>
<keyword evidence="4 7" id="KW-1133">Transmembrane helix</keyword>
<keyword evidence="5 7" id="KW-0472">Membrane</keyword>
<evidence type="ECO:0000313" key="9">
    <source>
        <dbReference type="Proteomes" id="UP001642484"/>
    </source>
</evidence>
<feature type="transmembrane region" description="Helical" evidence="7">
    <location>
        <begin position="259"/>
        <end position="283"/>
    </location>
</feature>
<comment type="caution">
    <text evidence="8">The sequence shown here is derived from an EMBL/GenBank/DDBJ whole genome shotgun (WGS) entry which is preliminary data.</text>
</comment>
<dbReference type="EMBL" id="CAXAMN010005047">
    <property type="protein sequence ID" value="CAK9012033.1"/>
    <property type="molecule type" value="Genomic_DNA"/>
</dbReference>
<comment type="similarity">
    <text evidence="2">Belongs to the XK family.</text>
</comment>
<dbReference type="InterPro" id="IPR018629">
    <property type="entry name" value="XK-rel"/>
</dbReference>
<feature type="compositionally biased region" description="Basic residues" evidence="6">
    <location>
        <begin position="991"/>
        <end position="1013"/>
    </location>
</feature>
<dbReference type="Proteomes" id="UP001642484">
    <property type="component" value="Unassembled WGS sequence"/>
</dbReference>
<gene>
    <name evidence="8" type="ORF">CCMP2556_LOCUS10693</name>
</gene>
<evidence type="ECO:0000256" key="7">
    <source>
        <dbReference type="SAM" id="Phobius"/>
    </source>
</evidence>
<dbReference type="Gene3D" id="3.80.10.10">
    <property type="entry name" value="Ribonuclease Inhibitor"/>
    <property type="match status" value="1"/>
</dbReference>
<proteinExistence type="inferred from homology"/>
<feature type="transmembrane region" description="Helical" evidence="7">
    <location>
        <begin position="399"/>
        <end position="418"/>
    </location>
</feature>
<dbReference type="InterPro" id="IPR032675">
    <property type="entry name" value="LRR_dom_sf"/>
</dbReference>
<evidence type="ECO:0000256" key="4">
    <source>
        <dbReference type="ARBA" id="ARBA00022989"/>
    </source>
</evidence>
<dbReference type="Pfam" id="PF09815">
    <property type="entry name" value="XK-related"/>
    <property type="match status" value="1"/>
</dbReference>
<feature type="transmembrane region" description="Helical" evidence="7">
    <location>
        <begin position="328"/>
        <end position="348"/>
    </location>
</feature>
<evidence type="ECO:0000256" key="6">
    <source>
        <dbReference type="SAM" id="MobiDB-lite"/>
    </source>
</evidence>
<evidence type="ECO:0000256" key="1">
    <source>
        <dbReference type="ARBA" id="ARBA00004141"/>
    </source>
</evidence>
<organism evidence="8 9">
    <name type="scientific">Durusdinium trenchii</name>
    <dbReference type="NCBI Taxonomy" id="1381693"/>
    <lineage>
        <taxon>Eukaryota</taxon>
        <taxon>Sar</taxon>
        <taxon>Alveolata</taxon>
        <taxon>Dinophyceae</taxon>
        <taxon>Suessiales</taxon>
        <taxon>Symbiodiniaceae</taxon>
        <taxon>Durusdinium</taxon>
    </lineage>
</organism>
<feature type="region of interest" description="Disordered" evidence="6">
    <location>
        <begin position="936"/>
        <end position="1013"/>
    </location>
</feature>
<feature type="transmembrane region" description="Helical" evidence="7">
    <location>
        <begin position="303"/>
        <end position="321"/>
    </location>
</feature>
<accession>A0ABP0JCT8</accession>
<sequence>MLPKEGRFIRATFVSSNIRTGGRGHYETQKHWEDAKVHLLLELDLCLGDQVQRLRLATDEDSKGVSKEMKVYETLQLGSGEKVLGFQMHEVKSQHNGGTLYFNVQAILQSKDCVWLEPLSREVFPMSYPFPGQPNSLRGLASDQTEVTSLRAFHGRQRHHITGLKYKFEMNIECATGQSKVFWMELMVFAVGFYYLDVATDLQQLTLFYSEGKFDYLALNCLGVGVPMLTTMIEAVQWSESKVARPQCDMFRRLVPSRGVRILLILSCVLTQCHMLVLAVASALMRSKHDLLLCAKHAEVAEAIVSACLQSNFLLLIVVGIESVSQQAFRALGVSVLISCLSLAFGLASRDKQDSRVLHVPGKLSWSPTLAALILVRALEVMSRLLAINIVHFSTRLAVPLGGPAAVVLLAASAWYFFPEADRSQIFAAVIAHPGQVMLGSRSMLPLRWSLRIHVLLPVVAICLQGVQLNSNLFPEAQIMSWPWFAMSVATCISSTLGLLVLHSLGNQMGHPVLEQIGKGQPLACTMLATASEESVVPLPLLAAAETVLLDLEALKSPNILQKLASASATQVVVPASSMRELQPMLQKQLEELSCINVIDIDLSECPDALQEQLKAAQWPKLRKVSCFHETCQQGPEETAEETAAAAVLKALGRFSKIEVLNFQGLRWLSNEAWDQHLVQNPWVNLRWELCNFGCNKEGEVCAPQQLQKIEKVHFISHVTSKTSQMLLPKCPIHVVMKQGDALLPRLAQGQCLQLLDAAAGVHRCRTSAEAWECLRKAQWPHLKEANLSFCFPRSEGQGASTVLRLMVQCRQLVNVNLSNCQGISTDAWHLLGNAEWPELKIANFSFCFENDPAQPVLQMLARCRKLTSLKLLRCGVTVEHLRALPKGCWPCLSPEACAFDGDLGRFAAARAMAAPGPEGLDADADAVAVDVDVEDVDRSPARKSRRVRRVRRKRSTVTGERESSKESEMVPSSSAQVEGESESDLASTRPKGRKPKKKGVVKVRRVRRKDSQ</sequence>
<protein>
    <submittedName>
        <fullName evidence="8">Uncharacterized protein</fullName>
    </submittedName>
</protein>
<feature type="compositionally biased region" description="Basic residues" evidence="6">
    <location>
        <begin position="942"/>
        <end position="956"/>
    </location>
</feature>
<keyword evidence="9" id="KW-1185">Reference proteome</keyword>
<evidence type="ECO:0000256" key="3">
    <source>
        <dbReference type="ARBA" id="ARBA00022692"/>
    </source>
</evidence>
<feature type="compositionally biased region" description="Basic and acidic residues" evidence="6">
    <location>
        <begin position="960"/>
        <end position="969"/>
    </location>
</feature>
<evidence type="ECO:0000256" key="2">
    <source>
        <dbReference type="ARBA" id="ARBA00008789"/>
    </source>
</evidence>
<evidence type="ECO:0000256" key="5">
    <source>
        <dbReference type="ARBA" id="ARBA00023136"/>
    </source>
</evidence>